<feature type="transmembrane region" description="Helical" evidence="11">
    <location>
        <begin position="137"/>
        <end position="159"/>
    </location>
</feature>
<keyword evidence="6 10" id="KW-1133">Transmembrane helix</keyword>
<dbReference type="InterPro" id="IPR005170">
    <property type="entry name" value="Transptr-assoc_dom"/>
</dbReference>
<proteinExistence type="inferred from homology"/>
<keyword evidence="8 10" id="KW-0472">Membrane</keyword>
<protein>
    <submittedName>
        <fullName evidence="14">Hemolysin family protein</fullName>
    </submittedName>
</protein>
<feature type="domain" description="CBS" evidence="12">
    <location>
        <begin position="222"/>
        <end position="282"/>
    </location>
</feature>
<evidence type="ECO:0000256" key="6">
    <source>
        <dbReference type="ARBA" id="ARBA00022989"/>
    </source>
</evidence>
<dbReference type="CDD" id="cd04590">
    <property type="entry name" value="CBS_pair_CorC_HlyC_assoc"/>
    <property type="match status" value="1"/>
</dbReference>
<evidence type="ECO:0000256" key="7">
    <source>
        <dbReference type="ARBA" id="ARBA00023122"/>
    </source>
</evidence>
<evidence type="ECO:0000259" key="12">
    <source>
        <dbReference type="PROSITE" id="PS51371"/>
    </source>
</evidence>
<sequence length="448" mass="48803">MSGDSAGPLWSQLLLIVILTVINACFAAAEIAVVSLSRSKMEGQAKAGDKKAAKLVTIMNNSTNFLATIQVGITFAGFFASASAATTLASRLEPVFGGLSFGHELAVIVVTLILSYFSLVFGELYPKQVALQMTERVAKAAVTPISWLSVALRPFVWLLSASTNLLMKVTPLKFAAQGDQVTREEMVSMIESGKQSGAIDKDEYEMLEGIISLSNKLAREVMVPRIDAFMVNADEPDSEAIDEILGNIYSRIPVYQGEKDQVVGIVHVRNLLRAARKVGFDQVRLEDIMTDPLFVPETISIDDLLTEMRIRQQQMGILLDEYGGVVGIVTIEDLIEEIVGDIDDESDSATVNYTKLDEDDFLVNGRMTLNDFNAEFDLNLTAPDVDTIAGYMINQLGAIPTNHKKETIPIPGGTLTSGKIEKSRLINVHLHLPKQPQAAGPKREDGEA</sequence>
<feature type="transmembrane region" description="Helical" evidence="11">
    <location>
        <begin position="105"/>
        <end position="125"/>
    </location>
</feature>
<comment type="caution">
    <text evidence="14">The sequence shown here is derived from an EMBL/GenBank/DDBJ whole genome shotgun (WGS) entry which is preliminary data.</text>
</comment>
<dbReference type="SUPFAM" id="SSF54631">
    <property type="entry name" value="CBS-domain pair"/>
    <property type="match status" value="1"/>
</dbReference>
<dbReference type="Gene3D" id="3.10.580.10">
    <property type="entry name" value="CBS-domain"/>
    <property type="match status" value="1"/>
</dbReference>
<dbReference type="Gene3D" id="3.30.465.10">
    <property type="match status" value="1"/>
</dbReference>
<reference evidence="15" key="1">
    <citation type="journal article" date="2019" name="Int. J. Syst. Evol. Microbiol.">
        <title>The Global Catalogue of Microorganisms (GCM) 10K type strain sequencing project: providing services to taxonomists for standard genome sequencing and annotation.</title>
        <authorList>
            <consortium name="The Broad Institute Genomics Platform"/>
            <consortium name="The Broad Institute Genome Sequencing Center for Infectious Disease"/>
            <person name="Wu L."/>
            <person name="Ma J."/>
        </authorList>
    </citation>
    <scope>NUCLEOTIDE SEQUENCE [LARGE SCALE GENOMIC DNA]</scope>
    <source>
        <strain evidence="15">CCM 9110</strain>
    </source>
</reference>
<dbReference type="EMBL" id="JBHTOA010000031">
    <property type="protein sequence ID" value="MFD1399342.1"/>
    <property type="molecule type" value="Genomic_DNA"/>
</dbReference>
<dbReference type="SMART" id="SM01091">
    <property type="entry name" value="CorC_HlyC"/>
    <property type="match status" value="1"/>
</dbReference>
<dbReference type="Pfam" id="PF00571">
    <property type="entry name" value="CBS"/>
    <property type="match status" value="2"/>
</dbReference>
<dbReference type="Pfam" id="PF01595">
    <property type="entry name" value="CNNM"/>
    <property type="match status" value="1"/>
</dbReference>
<dbReference type="InterPro" id="IPR044751">
    <property type="entry name" value="Ion_transp-like_CBS"/>
</dbReference>
<feature type="transmembrane region" description="Helical" evidence="11">
    <location>
        <begin position="64"/>
        <end position="85"/>
    </location>
</feature>
<evidence type="ECO:0000256" key="11">
    <source>
        <dbReference type="SAM" id="Phobius"/>
    </source>
</evidence>
<dbReference type="SUPFAM" id="SSF56176">
    <property type="entry name" value="FAD-binding/transporter-associated domain-like"/>
    <property type="match status" value="1"/>
</dbReference>
<evidence type="ECO:0000256" key="1">
    <source>
        <dbReference type="ARBA" id="ARBA00004651"/>
    </source>
</evidence>
<evidence type="ECO:0000256" key="5">
    <source>
        <dbReference type="ARBA" id="ARBA00022737"/>
    </source>
</evidence>
<feature type="domain" description="CBS" evidence="12">
    <location>
        <begin position="288"/>
        <end position="345"/>
    </location>
</feature>
<evidence type="ECO:0000313" key="15">
    <source>
        <dbReference type="Proteomes" id="UP001597199"/>
    </source>
</evidence>
<evidence type="ECO:0000256" key="3">
    <source>
        <dbReference type="ARBA" id="ARBA00022475"/>
    </source>
</evidence>
<name>A0ABW4BI19_9LACO</name>
<gene>
    <name evidence="14" type="ORF">ACFQ41_08465</name>
</gene>
<accession>A0ABW4BI19</accession>
<comment type="subcellular location">
    <subcellularLocation>
        <location evidence="1">Cell membrane</location>
        <topology evidence="1">Multi-pass membrane protein</topology>
    </subcellularLocation>
</comment>
<keyword evidence="15" id="KW-1185">Reference proteome</keyword>
<evidence type="ECO:0000256" key="2">
    <source>
        <dbReference type="ARBA" id="ARBA00006337"/>
    </source>
</evidence>
<keyword evidence="4 10" id="KW-0812">Transmembrane</keyword>
<evidence type="ECO:0000256" key="10">
    <source>
        <dbReference type="PROSITE-ProRule" id="PRU01193"/>
    </source>
</evidence>
<comment type="similarity">
    <text evidence="2">Belongs to the UPF0053 family.</text>
</comment>
<feature type="domain" description="CNNM transmembrane" evidence="13">
    <location>
        <begin position="5"/>
        <end position="203"/>
    </location>
</feature>
<evidence type="ECO:0000256" key="9">
    <source>
        <dbReference type="PROSITE-ProRule" id="PRU00703"/>
    </source>
</evidence>
<keyword evidence="5" id="KW-0677">Repeat</keyword>
<dbReference type="RefSeq" id="WP_204118140.1">
    <property type="nucleotide sequence ID" value="NZ_BOLV01000002.1"/>
</dbReference>
<dbReference type="InterPro" id="IPR002550">
    <property type="entry name" value="CNNM"/>
</dbReference>
<dbReference type="Proteomes" id="UP001597199">
    <property type="component" value="Unassembled WGS sequence"/>
</dbReference>
<keyword evidence="3" id="KW-1003">Cell membrane</keyword>
<dbReference type="InterPro" id="IPR036318">
    <property type="entry name" value="FAD-bd_PCMH-like_sf"/>
</dbReference>
<dbReference type="PANTHER" id="PTHR43099">
    <property type="entry name" value="UPF0053 PROTEIN YRKA"/>
    <property type="match status" value="1"/>
</dbReference>
<dbReference type="PROSITE" id="PS51371">
    <property type="entry name" value="CBS"/>
    <property type="match status" value="2"/>
</dbReference>
<dbReference type="InterPro" id="IPR051676">
    <property type="entry name" value="UPF0053_domain"/>
</dbReference>
<evidence type="ECO:0000256" key="4">
    <source>
        <dbReference type="ARBA" id="ARBA00022692"/>
    </source>
</evidence>
<dbReference type="PANTHER" id="PTHR43099:SF4">
    <property type="entry name" value="INTEGRAL MEMBRANE PROTEIN"/>
    <property type="match status" value="1"/>
</dbReference>
<dbReference type="InterPro" id="IPR016169">
    <property type="entry name" value="FAD-bd_PCMH_sub2"/>
</dbReference>
<evidence type="ECO:0000259" key="13">
    <source>
        <dbReference type="PROSITE" id="PS51846"/>
    </source>
</evidence>
<feature type="transmembrane region" description="Helical" evidence="11">
    <location>
        <begin position="12"/>
        <end position="36"/>
    </location>
</feature>
<dbReference type="InterPro" id="IPR046342">
    <property type="entry name" value="CBS_dom_sf"/>
</dbReference>
<evidence type="ECO:0000256" key="8">
    <source>
        <dbReference type="ARBA" id="ARBA00023136"/>
    </source>
</evidence>
<dbReference type="InterPro" id="IPR000644">
    <property type="entry name" value="CBS_dom"/>
</dbReference>
<keyword evidence="7 9" id="KW-0129">CBS domain</keyword>
<dbReference type="PROSITE" id="PS51846">
    <property type="entry name" value="CNNM"/>
    <property type="match status" value="1"/>
</dbReference>
<organism evidence="14 15">
    <name type="scientific">Lacticaseibacillus suilingensis</name>
    <dbReference type="NCBI Taxonomy" id="2799577"/>
    <lineage>
        <taxon>Bacteria</taxon>
        <taxon>Bacillati</taxon>
        <taxon>Bacillota</taxon>
        <taxon>Bacilli</taxon>
        <taxon>Lactobacillales</taxon>
        <taxon>Lactobacillaceae</taxon>
        <taxon>Lacticaseibacillus</taxon>
    </lineage>
</organism>
<evidence type="ECO:0000313" key="14">
    <source>
        <dbReference type="EMBL" id="MFD1399342.1"/>
    </source>
</evidence>
<dbReference type="Pfam" id="PF03471">
    <property type="entry name" value="CorC_HlyC"/>
    <property type="match status" value="1"/>
</dbReference>